<dbReference type="AlphaFoldDB" id="A0A6C1U0T9"/>
<feature type="region of interest" description="Disordered" evidence="2">
    <location>
        <begin position="1"/>
        <end position="36"/>
    </location>
</feature>
<evidence type="ECO:0000313" key="8">
    <source>
        <dbReference type="Proteomes" id="UP000580709"/>
    </source>
</evidence>
<feature type="compositionally biased region" description="Basic and acidic residues" evidence="2">
    <location>
        <begin position="14"/>
        <end position="36"/>
    </location>
</feature>
<dbReference type="InterPro" id="IPR044666">
    <property type="entry name" value="Cyclophilin_A-like"/>
</dbReference>
<feature type="transmembrane region" description="Helical" evidence="3">
    <location>
        <begin position="39"/>
        <end position="60"/>
    </location>
</feature>
<keyword evidence="8" id="KW-1185">Reference proteome</keyword>
<dbReference type="PANTHER" id="PTHR45625:SF3">
    <property type="entry name" value="PEPTIDYL-PROLYL CIS-TRANS ISOMERASE B-RELATED"/>
    <property type="match status" value="1"/>
</dbReference>
<dbReference type="Gene3D" id="2.40.100.10">
    <property type="entry name" value="Cyclophilin-like"/>
    <property type="match status" value="1"/>
</dbReference>
<dbReference type="EMBL" id="JACEOR010000072">
    <property type="protein sequence ID" value="MBA4504063.1"/>
    <property type="molecule type" value="Genomic_DNA"/>
</dbReference>
<dbReference type="GeneID" id="74902453"/>
<evidence type="ECO:0000256" key="1">
    <source>
        <dbReference type="ARBA" id="ARBA00002388"/>
    </source>
</evidence>
<dbReference type="EMBL" id="RXIR01000004">
    <property type="protein sequence ID" value="TVS29640.1"/>
    <property type="molecule type" value="Genomic_DNA"/>
</dbReference>
<reference evidence="6 7" key="1">
    <citation type="submission" date="2018-12" db="EMBL/GenBank/DDBJ databases">
        <title>Corynebacterium sanguinis sp. nov., a clinically-associated and environmental corynebacterium.</title>
        <authorList>
            <person name="Gonzales-Siles L."/>
            <person name="Jaen-Luchoro D."/>
            <person name="Cardew S."/>
            <person name="Inganas E."/>
            <person name="Ohlen M."/>
            <person name="Jensie-Markopolous S."/>
            <person name="Pinyeiro-Iglesias B."/>
            <person name="Molin K."/>
            <person name="Skovbjerg S."/>
            <person name="Svensson-Stadler L."/>
            <person name="Funke G."/>
            <person name="Moore E.R.B."/>
        </authorList>
    </citation>
    <scope>NUCLEOTIDE SEQUENCE [LARGE SCALE GENOMIC DNA]</scope>
    <source>
        <strain evidence="6 7">58734</strain>
    </source>
</reference>
<organism evidence="6 7">
    <name type="scientific">Corynebacterium sanguinis</name>
    <dbReference type="NCBI Taxonomy" id="2594913"/>
    <lineage>
        <taxon>Bacteria</taxon>
        <taxon>Bacillati</taxon>
        <taxon>Actinomycetota</taxon>
        <taxon>Actinomycetes</taxon>
        <taxon>Mycobacteriales</taxon>
        <taxon>Corynebacteriaceae</taxon>
        <taxon>Corynebacterium</taxon>
    </lineage>
</organism>
<evidence type="ECO:0000313" key="7">
    <source>
        <dbReference type="Proteomes" id="UP000336646"/>
    </source>
</evidence>
<keyword evidence="3" id="KW-0812">Transmembrane</keyword>
<dbReference type="PANTHER" id="PTHR45625">
    <property type="entry name" value="PEPTIDYL-PROLYL CIS-TRANS ISOMERASE-RELATED"/>
    <property type="match status" value="1"/>
</dbReference>
<dbReference type="OrthoDB" id="5507614at2"/>
<dbReference type="PROSITE" id="PS50072">
    <property type="entry name" value="CSA_PPIASE_2"/>
    <property type="match status" value="1"/>
</dbReference>
<evidence type="ECO:0000259" key="4">
    <source>
        <dbReference type="PROSITE" id="PS50072"/>
    </source>
</evidence>
<dbReference type="RefSeq" id="WP_144318197.1">
    <property type="nucleotide sequence ID" value="NZ_CP038157.1"/>
</dbReference>
<comment type="caution">
    <text evidence="6">The sequence shown here is derived from an EMBL/GenBank/DDBJ whole genome shotgun (WGS) entry which is preliminary data.</text>
</comment>
<dbReference type="InterPro" id="IPR029000">
    <property type="entry name" value="Cyclophilin-like_dom_sf"/>
</dbReference>
<keyword evidence="6" id="KW-0413">Isomerase</keyword>
<evidence type="ECO:0000256" key="2">
    <source>
        <dbReference type="SAM" id="MobiDB-lite"/>
    </source>
</evidence>
<accession>A0A6C1U0T9</accession>
<reference evidence="5 8" key="2">
    <citation type="submission" date="2020-07" db="EMBL/GenBank/DDBJ databases">
        <authorList>
            <person name="Khare M."/>
        </authorList>
    </citation>
    <scope>NUCLEOTIDE SEQUENCE [LARGE SCALE GENOMIC DNA]</scope>
    <source>
        <strain evidence="5 8">P8776</strain>
    </source>
</reference>
<name>A0A6C1U0T9_9CORY</name>
<feature type="region of interest" description="Disordered" evidence="2">
    <location>
        <begin position="68"/>
        <end position="114"/>
    </location>
</feature>
<dbReference type="InterPro" id="IPR002130">
    <property type="entry name" value="Cyclophilin-type_PPIase_dom"/>
</dbReference>
<feature type="domain" description="PPIase cyclophilin-type" evidence="4">
    <location>
        <begin position="141"/>
        <end position="323"/>
    </location>
</feature>
<evidence type="ECO:0000313" key="5">
    <source>
        <dbReference type="EMBL" id="MBA4504063.1"/>
    </source>
</evidence>
<keyword evidence="3" id="KW-1133">Transmembrane helix</keyword>
<evidence type="ECO:0000256" key="3">
    <source>
        <dbReference type="SAM" id="Phobius"/>
    </source>
</evidence>
<comment type="function">
    <text evidence="1">PPIases accelerate the folding of proteins. It catalyzes the cis-trans isomerization of proline imidic peptide bonds in oligopeptides.</text>
</comment>
<evidence type="ECO:0000313" key="6">
    <source>
        <dbReference type="EMBL" id="TVS29640.1"/>
    </source>
</evidence>
<dbReference type="GO" id="GO:0003755">
    <property type="term" value="F:peptidyl-prolyl cis-trans isomerase activity"/>
    <property type="evidence" value="ECO:0007669"/>
    <property type="project" value="InterPro"/>
</dbReference>
<dbReference type="Proteomes" id="UP000336646">
    <property type="component" value="Unassembled WGS sequence"/>
</dbReference>
<dbReference type="SUPFAM" id="SSF50891">
    <property type="entry name" value="Cyclophilin-like"/>
    <property type="match status" value="1"/>
</dbReference>
<keyword evidence="3" id="KW-0472">Membrane</keyword>
<feature type="compositionally biased region" description="Low complexity" evidence="2">
    <location>
        <begin position="69"/>
        <end position="84"/>
    </location>
</feature>
<proteinExistence type="predicted"/>
<sequence length="324" mass="34180">MEEAIVSQAPNNEQRGKEALRDLEKELGARDRKEKTKPWAVAAASLAVLAAIGGGIYFLANQGSDESVTASGEQTTAAESTAETTEPEPIQAEPLSLTRATPLPPTVSCSYEEQEGQKDNFVGVPPSDNVSTEGTVTVTLETSAGPIGMELDRSVSPCTVNAVEYLATEGYFNDTVCHRLTTGEGLKVLQCGDPTGTGSGGPGFQFPNEYPTDEALETIDTSQIPEGVPAEQAEQYKGMLLQQQQPVKYERGTIAMANAGLDTNGSQFFLNYGDSSLPPAYTYFGRIDDAGLATLDEVAARGTADGQPDGAPKDEVRITSATVS</sequence>
<dbReference type="Proteomes" id="UP000580709">
    <property type="component" value="Unassembled WGS sequence"/>
</dbReference>
<gene>
    <name evidence="6" type="ORF">EKI59_03225</name>
    <name evidence="5" type="ORF">H0H28_01660</name>
</gene>
<protein>
    <submittedName>
        <fullName evidence="6">Peptidylprolyl isomerase</fullName>
    </submittedName>
</protein>
<dbReference type="Pfam" id="PF00160">
    <property type="entry name" value="Pro_isomerase"/>
    <property type="match status" value="1"/>
</dbReference>
<dbReference type="CDD" id="cd00317">
    <property type="entry name" value="cyclophilin"/>
    <property type="match status" value="1"/>
</dbReference>
<feature type="region of interest" description="Disordered" evidence="2">
    <location>
        <begin position="301"/>
        <end position="324"/>
    </location>
</feature>